<dbReference type="SUPFAM" id="SSF81653">
    <property type="entry name" value="Calcium ATPase, transduction domain A"/>
    <property type="match status" value="1"/>
</dbReference>
<dbReference type="InterPro" id="IPR023214">
    <property type="entry name" value="HAD_sf"/>
</dbReference>
<dbReference type="SFLD" id="SFLDG00002">
    <property type="entry name" value="C1.7:_P-type_atpase_like"/>
    <property type="match status" value="1"/>
</dbReference>
<evidence type="ECO:0000256" key="5">
    <source>
        <dbReference type="ARBA" id="ARBA00022967"/>
    </source>
</evidence>
<dbReference type="PRINTS" id="PR00120">
    <property type="entry name" value="HATPASE"/>
</dbReference>
<dbReference type="InterPro" id="IPR023298">
    <property type="entry name" value="ATPase_P-typ_TM_dom_sf"/>
</dbReference>
<reference evidence="10 11" key="1">
    <citation type="submission" date="2019-03" db="EMBL/GenBank/DDBJ databases">
        <title>Genomic Encyclopedia of Type Strains, Phase IV (KMG-IV): sequencing the most valuable type-strain genomes for metagenomic binning, comparative biology and taxonomic classification.</title>
        <authorList>
            <person name="Goeker M."/>
        </authorList>
    </citation>
    <scope>NUCLEOTIDE SEQUENCE [LARGE SCALE GENOMIC DNA]</scope>
    <source>
        <strain evidence="10 11">DSM 9035</strain>
    </source>
</reference>
<comment type="subcellular location">
    <subcellularLocation>
        <location evidence="1">Membrane</location>
        <topology evidence="1">Multi-pass membrane protein</topology>
    </subcellularLocation>
</comment>
<evidence type="ECO:0000256" key="7">
    <source>
        <dbReference type="ARBA" id="ARBA00023136"/>
    </source>
</evidence>
<dbReference type="SMART" id="SM00831">
    <property type="entry name" value="Cation_ATPase_N"/>
    <property type="match status" value="1"/>
</dbReference>
<dbReference type="Pfam" id="PF13246">
    <property type="entry name" value="Cation_ATPase"/>
    <property type="match status" value="1"/>
</dbReference>
<dbReference type="GO" id="GO:0015662">
    <property type="term" value="F:P-type ion transporter activity"/>
    <property type="evidence" value="ECO:0007669"/>
    <property type="project" value="UniProtKB-ARBA"/>
</dbReference>
<feature type="transmembrane region" description="Helical" evidence="8">
    <location>
        <begin position="754"/>
        <end position="775"/>
    </location>
</feature>
<keyword evidence="5" id="KW-1278">Translocase</keyword>
<protein>
    <submittedName>
        <fullName evidence="10">Calcium-translocating P-type ATPase</fullName>
    </submittedName>
</protein>
<keyword evidence="2 8" id="KW-0812">Transmembrane</keyword>
<name>A0A4R3M8C3_9HYPH</name>
<dbReference type="Gene3D" id="1.20.1110.10">
    <property type="entry name" value="Calcium-transporting ATPase, transmembrane domain"/>
    <property type="match status" value="1"/>
</dbReference>
<feature type="domain" description="Cation-transporting P-type ATPase N-terminal" evidence="9">
    <location>
        <begin position="15"/>
        <end position="88"/>
    </location>
</feature>
<gene>
    <name evidence="10" type="ORF">EDC64_101416</name>
</gene>
<dbReference type="InterPro" id="IPR059000">
    <property type="entry name" value="ATPase_P-type_domA"/>
</dbReference>
<dbReference type="Pfam" id="PF00122">
    <property type="entry name" value="E1-E2_ATPase"/>
    <property type="match status" value="1"/>
</dbReference>
<keyword evidence="11" id="KW-1185">Reference proteome</keyword>
<dbReference type="InterPro" id="IPR008250">
    <property type="entry name" value="ATPase_P-typ_transduc_dom_A_sf"/>
</dbReference>
<feature type="transmembrane region" description="Helical" evidence="8">
    <location>
        <begin position="62"/>
        <end position="86"/>
    </location>
</feature>
<dbReference type="SUPFAM" id="SSF81660">
    <property type="entry name" value="Metal cation-transporting ATPase, ATP-binding domain N"/>
    <property type="match status" value="1"/>
</dbReference>
<dbReference type="PANTHER" id="PTHR42861">
    <property type="entry name" value="CALCIUM-TRANSPORTING ATPASE"/>
    <property type="match status" value="1"/>
</dbReference>
<comment type="caution">
    <text evidence="10">The sequence shown here is derived from an EMBL/GenBank/DDBJ whole genome shotgun (WGS) entry which is preliminary data.</text>
</comment>
<proteinExistence type="predicted"/>
<feature type="transmembrane region" description="Helical" evidence="8">
    <location>
        <begin position="255"/>
        <end position="276"/>
    </location>
</feature>
<dbReference type="NCBIfam" id="TIGR01494">
    <property type="entry name" value="ATPase_P-type"/>
    <property type="match status" value="2"/>
</dbReference>
<organism evidence="10 11">
    <name type="scientific">Aquabacter spiritensis</name>
    <dbReference type="NCBI Taxonomy" id="933073"/>
    <lineage>
        <taxon>Bacteria</taxon>
        <taxon>Pseudomonadati</taxon>
        <taxon>Pseudomonadota</taxon>
        <taxon>Alphaproteobacteria</taxon>
        <taxon>Hyphomicrobiales</taxon>
        <taxon>Xanthobacteraceae</taxon>
        <taxon>Aquabacter</taxon>
    </lineage>
</organism>
<dbReference type="InterPro" id="IPR044492">
    <property type="entry name" value="P_typ_ATPase_HD_dom"/>
</dbReference>
<dbReference type="InterPro" id="IPR018303">
    <property type="entry name" value="ATPase_P-typ_P_site"/>
</dbReference>
<dbReference type="PROSITE" id="PS00154">
    <property type="entry name" value="ATPASE_E1_E2"/>
    <property type="match status" value="1"/>
</dbReference>
<keyword evidence="3" id="KW-0547">Nucleotide-binding</keyword>
<evidence type="ECO:0000313" key="11">
    <source>
        <dbReference type="Proteomes" id="UP000294664"/>
    </source>
</evidence>
<dbReference type="SUPFAM" id="SSF81665">
    <property type="entry name" value="Calcium ATPase, transmembrane domain M"/>
    <property type="match status" value="1"/>
</dbReference>
<dbReference type="SFLD" id="SFLDS00003">
    <property type="entry name" value="Haloacid_Dehalogenase"/>
    <property type="match status" value="1"/>
</dbReference>
<dbReference type="InterPro" id="IPR004014">
    <property type="entry name" value="ATPase_P-typ_cation-transptr_N"/>
</dbReference>
<dbReference type="InterPro" id="IPR006068">
    <property type="entry name" value="ATPase_P-typ_cation-transptr_C"/>
</dbReference>
<dbReference type="Gene3D" id="3.40.1110.10">
    <property type="entry name" value="Calcium-transporting ATPase, cytoplasmic domain N"/>
    <property type="match status" value="1"/>
</dbReference>
<keyword evidence="6 8" id="KW-1133">Transmembrane helix</keyword>
<dbReference type="GO" id="GO:0016887">
    <property type="term" value="F:ATP hydrolysis activity"/>
    <property type="evidence" value="ECO:0007669"/>
    <property type="project" value="InterPro"/>
</dbReference>
<dbReference type="Proteomes" id="UP000294664">
    <property type="component" value="Unassembled WGS sequence"/>
</dbReference>
<dbReference type="Pfam" id="PF00690">
    <property type="entry name" value="Cation_ATPase_N"/>
    <property type="match status" value="1"/>
</dbReference>
<evidence type="ECO:0000256" key="8">
    <source>
        <dbReference type="SAM" id="Phobius"/>
    </source>
</evidence>
<dbReference type="SUPFAM" id="SSF56784">
    <property type="entry name" value="HAD-like"/>
    <property type="match status" value="1"/>
</dbReference>
<dbReference type="GO" id="GO:0005524">
    <property type="term" value="F:ATP binding"/>
    <property type="evidence" value="ECO:0007669"/>
    <property type="project" value="UniProtKB-KW"/>
</dbReference>
<evidence type="ECO:0000256" key="4">
    <source>
        <dbReference type="ARBA" id="ARBA00022840"/>
    </source>
</evidence>
<dbReference type="AlphaFoldDB" id="A0A4R3M8C3"/>
<sequence>MSYMPVDRTGAAPPLWHALSERQVLETLSTSATGLSAGEADRRLAAFGPNLLPEPPVRTIGAILLAQIWSPLIALLLAAAAVAAAMGDLEDAVFILIVVLINTAIGATQEYRAQANTQALRARIRTGTRVRRDGTIAPIESRALVVGDMLVLEAGDRVPADLRLIAASQLQADEAMLTGESLPVDKLELRALPEGARLADRTNMLHAGTMIQRGRCEAVVVATGGSTAIGQIARALQAPSAGPPLLRRLDRFSRLLALVALSLVALVVAIQLAGGAPLRETVFFAIALAVSIIPEGLPVAVTIALAVATRRMARRHVIVRQLAAVEGLGACTVIATDKTGTLTLNKVAARRLWLPGEGDVLLASAPSDEMARALGEAGALCNDATFDPAHPDQASGDAVDIAFLRLAHDLSLDPAALAAAHPRLRDLPFDAARKFAAALNTAGGGARLSVKGAAEVVVPLCTGAESAQALAVAERMAADGYRVLAVAGRRFDAHDVPDAAALPAAVDRLTLLGLVGFIDPLRPEAKAAVAACTAAGVAVKMITGDHAATALAIARDLGIADRPDQIVTGRDLEAGTAYGPPGIERLARARVFARVEPGQKVEIVQALQDAGHVVAMTGDGVNDAPALRRADLGIAMGRGGTDVAREVADLVLTDDNFASVVAGIEEGRAAYANIRKVILLLVGTGAAEAAMVLLAVLSGLPAPLTAVQLLWLNLVTNGGQDVALAFEKAEPGLLHRPPRPGDEPILDRLMLRQIAVAGLYMGVVAYAVFAALLGAGRSAEEARNVTLMLMVLFQNMHVFNCRSETLSAFRLPLANNLPLAFAVAAALLASLAAPFVPGLRDVLDVAPIAPDLMLLLVPIAASIILVIEGDKFLRRRAAARKAQTC</sequence>
<keyword evidence="7 8" id="KW-0472">Membrane</keyword>
<keyword evidence="4" id="KW-0067">ATP-binding</keyword>
<dbReference type="InterPro" id="IPR023299">
    <property type="entry name" value="ATPase_P-typ_cyto_dom_N"/>
</dbReference>
<evidence type="ECO:0000256" key="6">
    <source>
        <dbReference type="ARBA" id="ARBA00022989"/>
    </source>
</evidence>
<evidence type="ECO:0000259" key="9">
    <source>
        <dbReference type="SMART" id="SM00831"/>
    </source>
</evidence>
<evidence type="ECO:0000256" key="2">
    <source>
        <dbReference type="ARBA" id="ARBA00022692"/>
    </source>
</evidence>
<feature type="transmembrane region" description="Helical" evidence="8">
    <location>
        <begin position="817"/>
        <end position="836"/>
    </location>
</feature>
<dbReference type="SFLD" id="SFLDF00027">
    <property type="entry name" value="p-type_atpase"/>
    <property type="match status" value="1"/>
</dbReference>
<feature type="transmembrane region" description="Helical" evidence="8">
    <location>
        <begin position="282"/>
        <end position="308"/>
    </location>
</feature>
<feature type="transmembrane region" description="Helical" evidence="8">
    <location>
        <begin position="677"/>
        <end position="700"/>
    </location>
</feature>
<evidence type="ECO:0000256" key="1">
    <source>
        <dbReference type="ARBA" id="ARBA00004141"/>
    </source>
</evidence>
<dbReference type="GO" id="GO:0016020">
    <property type="term" value="C:membrane"/>
    <property type="evidence" value="ECO:0007669"/>
    <property type="project" value="UniProtKB-SubCell"/>
</dbReference>
<dbReference type="EMBL" id="SMAI01000001">
    <property type="protein sequence ID" value="TCT07897.1"/>
    <property type="molecule type" value="Genomic_DNA"/>
</dbReference>
<dbReference type="InterPro" id="IPR001757">
    <property type="entry name" value="P_typ_ATPase"/>
</dbReference>
<dbReference type="Gene3D" id="2.70.150.10">
    <property type="entry name" value="Calcium-transporting ATPase, cytoplasmic transduction domain A"/>
    <property type="match status" value="1"/>
</dbReference>
<feature type="transmembrane region" description="Helical" evidence="8">
    <location>
        <begin position="92"/>
        <end position="111"/>
    </location>
</feature>
<dbReference type="Pfam" id="PF00689">
    <property type="entry name" value="Cation_ATPase_C"/>
    <property type="match status" value="1"/>
</dbReference>
<dbReference type="InterPro" id="IPR036412">
    <property type="entry name" value="HAD-like_sf"/>
</dbReference>
<dbReference type="Gene3D" id="3.40.50.1000">
    <property type="entry name" value="HAD superfamily/HAD-like"/>
    <property type="match status" value="1"/>
</dbReference>
<evidence type="ECO:0000313" key="10">
    <source>
        <dbReference type="EMBL" id="TCT07897.1"/>
    </source>
</evidence>
<accession>A0A4R3M8C3</accession>
<dbReference type="PRINTS" id="PR00119">
    <property type="entry name" value="CATATPASE"/>
</dbReference>
<feature type="transmembrane region" description="Helical" evidence="8">
    <location>
        <begin position="848"/>
        <end position="867"/>
    </location>
</feature>
<evidence type="ECO:0000256" key="3">
    <source>
        <dbReference type="ARBA" id="ARBA00022741"/>
    </source>
</evidence>